<dbReference type="PRINTS" id="PR00032">
    <property type="entry name" value="HTHARAC"/>
</dbReference>
<evidence type="ECO:0000313" key="13">
    <source>
        <dbReference type="EMBL" id="QFJ54778.1"/>
    </source>
</evidence>
<dbReference type="InterPro" id="IPR011006">
    <property type="entry name" value="CheY-like_superfamily"/>
</dbReference>
<proteinExistence type="predicted"/>
<evidence type="ECO:0000259" key="11">
    <source>
        <dbReference type="PROSITE" id="PS01124"/>
    </source>
</evidence>
<dbReference type="InterPro" id="IPR001789">
    <property type="entry name" value="Sig_transdc_resp-reg_receiver"/>
</dbReference>
<evidence type="ECO:0000313" key="14">
    <source>
        <dbReference type="Proteomes" id="UP000327030"/>
    </source>
</evidence>
<gene>
    <name evidence="13" type="ORF">FXF36_07905</name>
</gene>
<dbReference type="EMBL" id="CP043028">
    <property type="protein sequence ID" value="QFJ54778.1"/>
    <property type="molecule type" value="Genomic_DNA"/>
</dbReference>
<dbReference type="SUPFAM" id="SSF52172">
    <property type="entry name" value="CheY-like"/>
    <property type="match status" value="1"/>
</dbReference>
<accession>A0A5P6VR00</accession>
<dbReference type="SUPFAM" id="SSF46689">
    <property type="entry name" value="Homeodomain-like"/>
    <property type="match status" value="2"/>
</dbReference>
<dbReference type="OrthoDB" id="9794370at2"/>
<dbReference type="PANTHER" id="PTHR42713">
    <property type="entry name" value="HISTIDINE KINASE-RELATED"/>
    <property type="match status" value="1"/>
</dbReference>
<dbReference type="RefSeq" id="WP_151623242.1">
    <property type="nucleotide sequence ID" value="NZ_CP043028.1"/>
</dbReference>
<evidence type="ECO:0000256" key="1">
    <source>
        <dbReference type="ARBA" id="ARBA00004496"/>
    </source>
</evidence>
<dbReference type="SMART" id="SM00448">
    <property type="entry name" value="REC"/>
    <property type="match status" value="1"/>
</dbReference>
<keyword evidence="4 10" id="KW-0597">Phosphoprotein</keyword>
<evidence type="ECO:0000256" key="2">
    <source>
        <dbReference type="ARBA" id="ARBA00018672"/>
    </source>
</evidence>
<keyword evidence="8" id="KW-0804">Transcription</keyword>
<dbReference type="AlphaFoldDB" id="A0A5P6VR00"/>
<feature type="domain" description="HTH araC/xylS-type" evidence="11">
    <location>
        <begin position="432"/>
        <end position="531"/>
    </location>
</feature>
<evidence type="ECO:0000256" key="6">
    <source>
        <dbReference type="ARBA" id="ARBA00023015"/>
    </source>
</evidence>
<dbReference type="KEGG" id="pxv:FXF36_07905"/>
<dbReference type="Pfam" id="PF00072">
    <property type="entry name" value="Response_reg"/>
    <property type="match status" value="1"/>
</dbReference>
<evidence type="ECO:0000256" key="10">
    <source>
        <dbReference type="PROSITE-ProRule" id="PRU00169"/>
    </source>
</evidence>
<dbReference type="InterPro" id="IPR009057">
    <property type="entry name" value="Homeodomain-like_sf"/>
</dbReference>
<protein>
    <recommendedName>
        <fullName evidence="2">Stage 0 sporulation protein A homolog</fullName>
    </recommendedName>
</protein>
<evidence type="ECO:0000256" key="9">
    <source>
        <dbReference type="ARBA" id="ARBA00024867"/>
    </source>
</evidence>
<dbReference type="InterPro" id="IPR018060">
    <property type="entry name" value="HTH_AraC"/>
</dbReference>
<dbReference type="PANTHER" id="PTHR42713:SF3">
    <property type="entry name" value="TRANSCRIPTIONAL REGULATORY PROTEIN HPTR"/>
    <property type="match status" value="1"/>
</dbReference>
<dbReference type="Proteomes" id="UP000327030">
    <property type="component" value="Chromosome 1"/>
</dbReference>
<keyword evidence="5" id="KW-0902">Two-component regulatory system</keyword>
<comment type="subcellular location">
    <subcellularLocation>
        <location evidence="1">Cytoplasm</location>
    </subcellularLocation>
</comment>
<feature type="modified residue" description="4-aspartylphosphate" evidence="10">
    <location>
        <position position="55"/>
    </location>
</feature>
<keyword evidence="7" id="KW-0238">DNA-binding</keyword>
<dbReference type="InterPro" id="IPR020449">
    <property type="entry name" value="Tscrpt_reg_AraC-type_HTH"/>
</dbReference>
<dbReference type="PROSITE" id="PS50110">
    <property type="entry name" value="RESPONSE_REGULATORY"/>
    <property type="match status" value="1"/>
</dbReference>
<organism evidence="13 14">
    <name type="scientific">Pseudobutyrivibrio xylanivorans</name>
    <dbReference type="NCBI Taxonomy" id="185007"/>
    <lineage>
        <taxon>Bacteria</taxon>
        <taxon>Bacillati</taxon>
        <taxon>Bacillota</taxon>
        <taxon>Clostridia</taxon>
        <taxon>Lachnospirales</taxon>
        <taxon>Lachnospiraceae</taxon>
        <taxon>Pseudobutyrivibrio</taxon>
    </lineage>
</organism>
<feature type="domain" description="Response regulatory" evidence="12">
    <location>
        <begin position="3"/>
        <end position="120"/>
    </location>
</feature>
<dbReference type="Gene3D" id="3.40.50.2300">
    <property type="match status" value="1"/>
</dbReference>
<evidence type="ECO:0000256" key="4">
    <source>
        <dbReference type="ARBA" id="ARBA00022553"/>
    </source>
</evidence>
<evidence type="ECO:0000256" key="5">
    <source>
        <dbReference type="ARBA" id="ARBA00023012"/>
    </source>
</evidence>
<comment type="function">
    <text evidence="9">May play the central regulatory role in sporulation. It may be an element of the effector pathway responsible for the activation of sporulation genes in response to nutritional stress. Spo0A may act in concert with spo0H (a sigma factor) to control the expression of some genes that are critical to the sporulation process.</text>
</comment>
<evidence type="ECO:0000256" key="3">
    <source>
        <dbReference type="ARBA" id="ARBA00022490"/>
    </source>
</evidence>
<reference evidence="14" key="1">
    <citation type="submission" date="2019-08" db="EMBL/GenBank/DDBJ databases">
        <title>Complete Genome Sequence of the Polysaccharide-Degrading Rumen Bacterium Pseudobutyrivibrio xylanivorans MA3014.</title>
        <authorList>
            <person name="Palevich N."/>
            <person name="Maclean P.H."/>
            <person name="Kelly W.J."/>
            <person name="Leahy S.C."/>
            <person name="Rakonjac J."/>
            <person name="Attwood G.T."/>
        </authorList>
    </citation>
    <scope>NUCLEOTIDE SEQUENCE [LARGE SCALE GENOMIC DNA]</scope>
    <source>
        <strain evidence="14">MA3014</strain>
    </source>
</reference>
<dbReference type="GO" id="GO:0003700">
    <property type="term" value="F:DNA-binding transcription factor activity"/>
    <property type="evidence" value="ECO:0007669"/>
    <property type="project" value="InterPro"/>
</dbReference>
<sequence length="535" mass="61450">MYSVFLVEDEILIRDGLKASFPWEQYGFAYVGDAADGEMALPLIRQTKPDVLITDIRMPFMDGIALSKMIKKELPNTRIIIISGFDDFSYAQEAIGIGVDNYLLKPITKDKLAEVMTDVKAKLDKENEKDNYLEQFKAESQEYEQFARVRFFNQLVGGTMSVSEVYEKSEDLGLSLDATHYNLVLLDFTPMNGAVTAPVYSKHRARLSDQLMQYLKCCPEYIVFHWSMDTYAIIVKGDAYTISSHTSTLIENIQRRCIVYEDEINWYLAESGVINRLSEFAKACQIANKRLGCRYINPQGHVFTDEDIEAIRSNNEESDSAQIDQRLVALFLENAEESEIESFLDNLINKQTKNALKSILFCKYFSMTMYMCVCDYLRKMSLNPDEVLGREIRIEMENADEDKVMALVQRMFAAAISKRKNEFGKQSRSQLSEAIRYVDEHYSDASLSLNEVAKEVNISPSYLSAMFSRENKTTFVEYMTSKRMEQAKHMLINTSEKSQTIAEQVGYKDPHYFSYIFKKTYGLSPKEFRAKGRGA</sequence>
<dbReference type="GO" id="GO:0043565">
    <property type="term" value="F:sequence-specific DNA binding"/>
    <property type="evidence" value="ECO:0007669"/>
    <property type="project" value="InterPro"/>
</dbReference>
<evidence type="ECO:0000256" key="7">
    <source>
        <dbReference type="ARBA" id="ARBA00023125"/>
    </source>
</evidence>
<dbReference type="SMART" id="SM00342">
    <property type="entry name" value="HTH_ARAC"/>
    <property type="match status" value="1"/>
</dbReference>
<dbReference type="Gene3D" id="1.10.10.60">
    <property type="entry name" value="Homeodomain-like"/>
    <property type="match status" value="2"/>
</dbReference>
<dbReference type="InterPro" id="IPR051552">
    <property type="entry name" value="HptR"/>
</dbReference>
<dbReference type="GO" id="GO:0005737">
    <property type="term" value="C:cytoplasm"/>
    <property type="evidence" value="ECO:0007669"/>
    <property type="project" value="UniProtKB-SubCell"/>
</dbReference>
<name>A0A5P6VR00_PSEXY</name>
<dbReference type="Pfam" id="PF12833">
    <property type="entry name" value="HTH_18"/>
    <property type="match status" value="1"/>
</dbReference>
<evidence type="ECO:0000256" key="8">
    <source>
        <dbReference type="ARBA" id="ARBA00023163"/>
    </source>
</evidence>
<keyword evidence="6" id="KW-0805">Transcription regulation</keyword>
<evidence type="ECO:0000259" key="12">
    <source>
        <dbReference type="PROSITE" id="PS50110"/>
    </source>
</evidence>
<dbReference type="CDD" id="cd17536">
    <property type="entry name" value="REC_YesN-like"/>
    <property type="match status" value="1"/>
</dbReference>
<keyword evidence="3" id="KW-0963">Cytoplasm</keyword>
<dbReference type="PROSITE" id="PS01124">
    <property type="entry name" value="HTH_ARAC_FAMILY_2"/>
    <property type="match status" value="1"/>
</dbReference>
<dbReference type="GO" id="GO:0000160">
    <property type="term" value="P:phosphorelay signal transduction system"/>
    <property type="evidence" value="ECO:0007669"/>
    <property type="project" value="UniProtKB-KW"/>
</dbReference>